<keyword evidence="3" id="KW-1185">Reference proteome</keyword>
<sequence>MIWPSLALCFSGFAALCLAMNRHYGQVFGTDAPADKRLPLQIGGWLMLAFAIFVCIDARGISVGIVQWIVQLTLAALALVLLLAYRPRLIVPLALVAPPVALLSLLFR</sequence>
<name>A0A839T2T8_AZOMA</name>
<gene>
    <name evidence="2" type="ORF">FHR87_002261</name>
</gene>
<dbReference type="RefSeq" id="WP_183166766.1">
    <property type="nucleotide sequence ID" value="NZ_JACHXI010000010.1"/>
</dbReference>
<feature type="transmembrane region" description="Helical" evidence="1">
    <location>
        <begin position="39"/>
        <end position="56"/>
    </location>
</feature>
<keyword evidence="1" id="KW-0472">Membrane</keyword>
<evidence type="ECO:0000313" key="2">
    <source>
        <dbReference type="EMBL" id="MBB3103851.1"/>
    </source>
</evidence>
<dbReference type="EMBL" id="JACHXI010000010">
    <property type="protein sequence ID" value="MBB3103851.1"/>
    <property type="molecule type" value="Genomic_DNA"/>
</dbReference>
<evidence type="ECO:0000256" key="1">
    <source>
        <dbReference type="SAM" id="Phobius"/>
    </source>
</evidence>
<dbReference type="AlphaFoldDB" id="A0A839T2T8"/>
<dbReference type="InterPro" id="IPR021762">
    <property type="entry name" value="DUF3325"/>
</dbReference>
<evidence type="ECO:0000313" key="3">
    <source>
        <dbReference type="Proteomes" id="UP000549250"/>
    </source>
</evidence>
<dbReference type="Pfam" id="PF11804">
    <property type="entry name" value="DUF3325"/>
    <property type="match status" value="1"/>
</dbReference>
<evidence type="ECO:0008006" key="4">
    <source>
        <dbReference type="Google" id="ProtNLM"/>
    </source>
</evidence>
<dbReference type="Proteomes" id="UP000549250">
    <property type="component" value="Unassembled WGS sequence"/>
</dbReference>
<accession>A0A839T2T8</accession>
<feature type="transmembrane region" description="Helical" evidence="1">
    <location>
        <begin position="89"/>
        <end position="107"/>
    </location>
</feature>
<keyword evidence="1" id="KW-1133">Transmembrane helix</keyword>
<comment type="caution">
    <text evidence="2">The sequence shown here is derived from an EMBL/GenBank/DDBJ whole genome shotgun (WGS) entry which is preliminary data.</text>
</comment>
<reference evidence="2 3" key="1">
    <citation type="submission" date="2020-08" db="EMBL/GenBank/DDBJ databases">
        <title>Genomic Encyclopedia of Type Strains, Phase III (KMG-III): the genomes of soil and plant-associated and newly described type strains.</title>
        <authorList>
            <person name="Whitman W."/>
        </authorList>
    </citation>
    <scope>NUCLEOTIDE SEQUENCE [LARGE SCALE GENOMIC DNA]</scope>
    <source>
        <strain evidence="2 3">CECT 4462</strain>
    </source>
</reference>
<organism evidence="2 3">
    <name type="scientific">Azomonas macrocytogenes</name>
    <name type="common">Azotobacter macrocytogenes</name>
    <dbReference type="NCBI Taxonomy" id="69962"/>
    <lineage>
        <taxon>Bacteria</taxon>
        <taxon>Pseudomonadati</taxon>
        <taxon>Pseudomonadota</taxon>
        <taxon>Gammaproteobacteria</taxon>
        <taxon>Pseudomonadales</taxon>
        <taxon>Pseudomonadaceae</taxon>
        <taxon>Azomonas</taxon>
    </lineage>
</organism>
<keyword evidence="1" id="KW-0812">Transmembrane</keyword>
<proteinExistence type="predicted"/>
<feature type="transmembrane region" description="Helical" evidence="1">
    <location>
        <begin position="63"/>
        <end position="83"/>
    </location>
</feature>
<protein>
    <recommendedName>
        <fullName evidence="4">DUF3325 domain-containing protein</fullName>
    </recommendedName>
</protein>